<keyword evidence="2" id="KW-1185">Reference proteome</keyword>
<accession>A0A9P9H175</accession>
<name>A0A9P9H175_FUSSL</name>
<evidence type="ECO:0000313" key="2">
    <source>
        <dbReference type="Proteomes" id="UP000736672"/>
    </source>
</evidence>
<dbReference type="InterPro" id="IPR014519">
    <property type="entry name" value="UCP024492"/>
</dbReference>
<dbReference type="Proteomes" id="UP000736672">
    <property type="component" value="Unassembled WGS sequence"/>
</dbReference>
<proteinExistence type="predicted"/>
<dbReference type="OrthoDB" id="5236310at2759"/>
<dbReference type="AlphaFoldDB" id="A0A9P9H175"/>
<organism evidence="1 2">
    <name type="scientific">Fusarium solani</name>
    <name type="common">Filamentous fungus</name>
    <dbReference type="NCBI Taxonomy" id="169388"/>
    <lineage>
        <taxon>Eukaryota</taxon>
        <taxon>Fungi</taxon>
        <taxon>Dikarya</taxon>
        <taxon>Ascomycota</taxon>
        <taxon>Pezizomycotina</taxon>
        <taxon>Sordariomycetes</taxon>
        <taxon>Hypocreomycetidae</taxon>
        <taxon>Hypocreales</taxon>
        <taxon>Nectriaceae</taxon>
        <taxon>Fusarium</taxon>
        <taxon>Fusarium solani species complex</taxon>
    </lineage>
</organism>
<protein>
    <submittedName>
        <fullName evidence="1">HhH-GPD domain-containing protein</fullName>
    </submittedName>
</protein>
<reference evidence="1" key="1">
    <citation type="journal article" date="2021" name="Nat. Commun.">
        <title>Genetic determinants of endophytism in the Arabidopsis root mycobiome.</title>
        <authorList>
            <person name="Mesny F."/>
            <person name="Miyauchi S."/>
            <person name="Thiergart T."/>
            <person name="Pickel B."/>
            <person name="Atanasova L."/>
            <person name="Karlsson M."/>
            <person name="Huettel B."/>
            <person name="Barry K.W."/>
            <person name="Haridas S."/>
            <person name="Chen C."/>
            <person name="Bauer D."/>
            <person name="Andreopoulos W."/>
            <person name="Pangilinan J."/>
            <person name="LaButti K."/>
            <person name="Riley R."/>
            <person name="Lipzen A."/>
            <person name="Clum A."/>
            <person name="Drula E."/>
            <person name="Henrissat B."/>
            <person name="Kohler A."/>
            <person name="Grigoriev I.V."/>
            <person name="Martin F.M."/>
            <person name="Hacquard S."/>
        </authorList>
    </citation>
    <scope>NUCLEOTIDE SEQUENCE</scope>
    <source>
        <strain evidence="1">FSSC 5 MPI-SDFR-AT-0091</strain>
    </source>
</reference>
<dbReference type="InterPro" id="IPR007438">
    <property type="entry name" value="DUF488"/>
</dbReference>
<dbReference type="EMBL" id="JAGTJS010000014">
    <property type="protein sequence ID" value="KAH7248465.1"/>
    <property type="molecule type" value="Genomic_DNA"/>
</dbReference>
<dbReference type="Pfam" id="PF04343">
    <property type="entry name" value="DUF488"/>
    <property type="match status" value="1"/>
</dbReference>
<dbReference type="PIRSF" id="PIRSF024492">
    <property type="entry name" value="UCP024492"/>
    <property type="match status" value="1"/>
</dbReference>
<comment type="caution">
    <text evidence="1">The sequence shown here is derived from an EMBL/GenBank/DDBJ whole genome shotgun (WGS) entry which is preliminary data.</text>
</comment>
<gene>
    <name evidence="1" type="ORF">B0J15DRAFT_537003</name>
</gene>
<dbReference type="PANTHER" id="PTHR39337">
    <property type="entry name" value="BLR5642 PROTEIN"/>
    <property type="match status" value="1"/>
</dbReference>
<dbReference type="PANTHER" id="PTHR39337:SF1">
    <property type="entry name" value="BLR5642 PROTEIN"/>
    <property type="match status" value="1"/>
</dbReference>
<evidence type="ECO:0000313" key="1">
    <source>
        <dbReference type="EMBL" id="KAH7248465.1"/>
    </source>
</evidence>
<sequence length="223" mass="25069">MAHVQNHGSGKRKHSEFMLIQKQSSSQPSFSVTSSHPKIYTVGHGTRTVSALLNLLQTAGVTKLVDVRSVPRSFTNPQFNHNVLISSTELREVDVEYVWLGDKLGGFRSARKLNVEQHTAIRVAAFRNYAAYMSTSAFREGLEQLKALVEKHQSSGSGAVAIMCSETLWWRCHRRMIADALVVRGWNVQHLGIRKEGPMEHVLWEIARVDDSGNLIYDAKSQR</sequence>